<evidence type="ECO:0000256" key="1">
    <source>
        <dbReference type="ARBA" id="ARBA00001255"/>
    </source>
</evidence>
<protein>
    <submittedName>
        <fullName evidence="5">Aldolase-type TIM barrel</fullName>
    </submittedName>
</protein>
<dbReference type="AlphaFoldDB" id="A0AAD6MZT3"/>
<comment type="catalytic activity">
    <reaction evidence="1">
        <text>Hydrolysis of terminal, non-reducing alpha-D-galactose residues in alpha-D-galactosides, including galactose oligosaccharides, galactomannans and galactolipids.</text>
        <dbReference type="EC" id="3.2.1.22"/>
    </reaction>
</comment>
<gene>
    <name evidence="5" type="ORF">N7493_003211</name>
</gene>
<organism evidence="5 6">
    <name type="scientific">Penicillium malachiteum</name>
    <dbReference type="NCBI Taxonomy" id="1324776"/>
    <lineage>
        <taxon>Eukaryota</taxon>
        <taxon>Fungi</taxon>
        <taxon>Dikarya</taxon>
        <taxon>Ascomycota</taxon>
        <taxon>Pezizomycotina</taxon>
        <taxon>Eurotiomycetes</taxon>
        <taxon>Eurotiomycetidae</taxon>
        <taxon>Eurotiales</taxon>
        <taxon>Aspergillaceae</taxon>
        <taxon>Penicillium</taxon>
    </lineage>
</organism>
<dbReference type="PANTHER" id="PTHR31268:SF32">
    <property type="entry name" value="GALACTINOL--SUCROSE GALACTOSYLTRANSFERASE 2-RELATED"/>
    <property type="match status" value="1"/>
</dbReference>
<keyword evidence="6" id="KW-1185">Reference proteome</keyword>
<evidence type="ECO:0000256" key="2">
    <source>
        <dbReference type="ARBA" id="ARBA00007240"/>
    </source>
</evidence>
<proteinExistence type="inferred from homology"/>
<sequence>MHAKTRNTTSTHPIIGPAHRVKKSQITFIRPAQMSLFARVTSYPPLGQVTCLKRKQENSQSKEYDPVRFTVVIESSTSLPQQSWEAQIWHNIGSEWKALLLEKIDSSHAPLLSGSETDYNFYRHVFSEEITLPLTGGYAQFTVRFRTNPETEWQWVNQQRPVNDGELVFGPRDSELDQTSVPLDARMGLSKYIDNLSSEVQIESRRSDCPGSSLWAISGNVDEATEGVSGVKRFTLGVPSSMVKYFSLVRIWTPWLGPRHGKDKFKLTEDAMLCSFLRSDGTHLLLLAISGINDVLTLFKSSDDGKVVINAKNDNKENAQFLVLASVAEDFEVGMSALIYESRKVVRPFANPANEPLEPPLSPPGDDTVLVEKDAKVQWMTEWFDGLTYCTWNGLGQNLTEEKIMGALDALKSHGINIVNLIIDDNWQSLDNEGESQFKRRWQRFEANTKAFPRGLKHTVTTIRQSHRSIQHIAVWHALLGYWGGICPDSEITEHYKTKEVKVKDPAAGGPIAHDIADGKILAIDPEDIQRFYDDFYKYLVSVGVDSVKADAQFFIDLLEDPEDRKCFMTSYQDAWSISSLRHFSTRAISCMSMIPQMIFHSQLPNTKPTIALRNSDDFFPEIPTSHPWHVFCNAHNALFTRYLNALPDWDMFQTSHPYASFHAAARCVSGGPVYITDEPGKHDLKLLNEMTAPTVYGTTVILRPSVTGRTLDIYHDYNEGHILRVGCYTGWAKTGSGIIGLFNISSVETSCMISLTDFPGIHEDSDGQYVVRAHKSGKVAGLMQPFSEDSLVSVVLQERGWDILTAYPTQSFALKGNQDSLTHVAILGLLGKMTGAAAVVSSEIFVVESGRLRFDVHLKALGTLGLYISDLQDRTITQNFIVMILGEAIPQETVWKEGGEDSQVLAIDVHAAWKAMKLDSGWSNEAFVQIFVG</sequence>
<dbReference type="InterPro" id="IPR017853">
    <property type="entry name" value="GH"/>
</dbReference>
<dbReference type="InterPro" id="IPR013785">
    <property type="entry name" value="Aldolase_TIM"/>
</dbReference>
<accession>A0AAD6MZT3</accession>
<dbReference type="PANTHER" id="PTHR31268">
    <property type="match status" value="1"/>
</dbReference>
<comment type="caution">
    <text evidence="5">The sequence shown here is derived from an EMBL/GenBank/DDBJ whole genome shotgun (WGS) entry which is preliminary data.</text>
</comment>
<evidence type="ECO:0000256" key="3">
    <source>
        <dbReference type="ARBA" id="ARBA00023277"/>
    </source>
</evidence>
<comment type="similarity">
    <text evidence="2">Belongs to the glycosyl hydrolases 36 family.</text>
</comment>
<evidence type="ECO:0000313" key="6">
    <source>
        <dbReference type="Proteomes" id="UP001215712"/>
    </source>
</evidence>
<reference evidence="5" key="2">
    <citation type="submission" date="2023-01" db="EMBL/GenBank/DDBJ databases">
        <authorList>
            <person name="Petersen C."/>
        </authorList>
    </citation>
    <scope>NUCLEOTIDE SEQUENCE</scope>
    <source>
        <strain evidence="5">IBT 17514</strain>
    </source>
</reference>
<evidence type="ECO:0000256" key="4">
    <source>
        <dbReference type="ARBA" id="ARBA00049426"/>
    </source>
</evidence>
<dbReference type="EMBL" id="JAQJAN010000003">
    <property type="protein sequence ID" value="KAJ5734425.1"/>
    <property type="molecule type" value="Genomic_DNA"/>
</dbReference>
<dbReference type="GO" id="GO:0047274">
    <property type="term" value="F:galactinol-sucrose galactosyltransferase activity"/>
    <property type="evidence" value="ECO:0007669"/>
    <property type="project" value="UniProtKB-EC"/>
</dbReference>
<dbReference type="InterPro" id="IPR008811">
    <property type="entry name" value="Glycosyl_hydrolases_36"/>
</dbReference>
<dbReference type="GO" id="GO:0004557">
    <property type="term" value="F:alpha-galactosidase activity"/>
    <property type="evidence" value="ECO:0007669"/>
    <property type="project" value="UniProtKB-EC"/>
</dbReference>
<dbReference type="FunFam" id="3.20.20.70:FF:000222">
    <property type="entry name" value="Raffinose synthase Sip1 protein"/>
    <property type="match status" value="1"/>
</dbReference>
<comment type="catalytic activity">
    <reaction evidence="4">
        <text>alpha-D-galactosyl-(1-&gt;3)-1D-myo-inositol + sucrose = raffinose + myo-inositol</text>
        <dbReference type="Rhea" id="RHEA:20161"/>
        <dbReference type="ChEBI" id="CHEBI:16634"/>
        <dbReference type="ChEBI" id="CHEBI:17268"/>
        <dbReference type="ChEBI" id="CHEBI:17505"/>
        <dbReference type="ChEBI" id="CHEBI:17992"/>
        <dbReference type="EC" id="2.4.1.82"/>
    </reaction>
</comment>
<dbReference type="Gene3D" id="3.20.20.70">
    <property type="entry name" value="Aldolase class I"/>
    <property type="match status" value="1"/>
</dbReference>
<reference evidence="5" key="1">
    <citation type="journal article" date="2023" name="IMA Fungus">
        <title>Comparative genomic study of the Penicillium genus elucidates a diverse pangenome and 15 lateral gene transfer events.</title>
        <authorList>
            <person name="Petersen C."/>
            <person name="Sorensen T."/>
            <person name="Nielsen M.R."/>
            <person name="Sondergaard T.E."/>
            <person name="Sorensen J.L."/>
            <person name="Fitzpatrick D.A."/>
            <person name="Frisvad J.C."/>
            <person name="Nielsen K.L."/>
        </authorList>
    </citation>
    <scope>NUCLEOTIDE SEQUENCE</scope>
    <source>
        <strain evidence="5">IBT 17514</strain>
    </source>
</reference>
<evidence type="ECO:0000313" key="5">
    <source>
        <dbReference type="EMBL" id="KAJ5734425.1"/>
    </source>
</evidence>
<name>A0AAD6MZT3_9EURO</name>
<keyword evidence="3" id="KW-0119">Carbohydrate metabolism</keyword>
<dbReference type="SUPFAM" id="SSF51445">
    <property type="entry name" value="(Trans)glycosidases"/>
    <property type="match status" value="1"/>
</dbReference>
<dbReference type="Proteomes" id="UP001215712">
    <property type="component" value="Unassembled WGS sequence"/>
</dbReference>
<dbReference type="Pfam" id="PF05691">
    <property type="entry name" value="Raffinose_syn"/>
    <property type="match status" value="1"/>
</dbReference>